<accession>A0A7S1HT45</accession>
<sequence length="116" mass="12562">MELGCTQAHSEATVQRIEEQPMQHAASQVLSGSGDCAASVIRTRGGIYSDAFLRVVEPSYDLHMGAENLGPVLYSLVRFCKAKHILESGAGYTSIFLLQALEDSAAELDLYRSGVR</sequence>
<reference evidence="1" key="1">
    <citation type="submission" date="2021-01" db="EMBL/GenBank/DDBJ databases">
        <authorList>
            <person name="Corre E."/>
            <person name="Pelletier E."/>
            <person name="Niang G."/>
            <person name="Scheremetjew M."/>
            <person name="Finn R."/>
            <person name="Kale V."/>
            <person name="Holt S."/>
            <person name="Cochrane G."/>
            <person name="Meng A."/>
            <person name="Brown T."/>
            <person name="Cohen L."/>
        </authorList>
    </citation>
    <scope>NUCLEOTIDE SEQUENCE</scope>
    <source>
        <strain evidence="1">NIES-381</strain>
    </source>
</reference>
<dbReference type="EMBL" id="HBGA01004433">
    <property type="protein sequence ID" value="CAD8990430.1"/>
    <property type="molecule type" value="Transcribed_RNA"/>
</dbReference>
<dbReference type="AlphaFoldDB" id="A0A7S1HT45"/>
<evidence type="ECO:0000313" key="1">
    <source>
        <dbReference type="EMBL" id="CAD8990430.1"/>
    </source>
</evidence>
<proteinExistence type="predicted"/>
<organism evidence="1">
    <name type="scientific">Eutreptiella gymnastica</name>
    <dbReference type="NCBI Taxonomy" id="73025"/>
    <lineage>
        <taxon>Eukaryota</taxon>
        <taxon>Discoba</taxon>
        <taxon>Euglenozoa</taxon>
        <taxon>Euglenida</taxon>
        <taxon>Spirocuta</taxon>
        <taxon>Euglenophyceae</taxon>
        <taxon>Eutreptiales</taxon>
        <taxon>Eutreptiaceae</taxon>
        <taxon>Eutreptiella</taxon>
    </lineage>
</organism>
<gene>
    <name evidence="1" type="ORF">EGYM00392_LOCUS1472</name>
</gene>
<name>A0A7S1HT45_9EUGL</name>
<protein>
    <submittedName>
        <fullName evidence="1">Uncharacterized protein</fullName>
    </submittedName>
</protein>